<name>A0A8X7TEY1_BRACI</name>
<evidence type="ECO:0008006" key="6">
    <source>
        <dbReference type="Google" id="ProtNLM"/>
    </source>
</evidence>
<dbReference type="InterPro" id="IPR023213">
    <property type="entry name" value="CAT-like_dom_sf"/>
</dbReference>
<dbReference type="PANTHER" id="PTHR31623">
    <property type="entry name" value="F21J9.9"/>
    <property type="match status" value="1"/>
</dbReference>
<dbReference type="GO" id="GO:0016746">
    <property type="term" value="F:acyltransferase activity"/>
    <property type="evidence" value="ECO:0007669"/>
    <property type="project" value="UniProtKB-KW"/>
</dbReference>
<evidence type="ECO:0000313" key="5">
    <source>
        <dbReference type="Proteomes" id="UP000886595"/>
    </source>
</evidence>
<evidence type="ECO:0000313" key="4">
    <source>
        <dbReference type="EMBL" id="KAG2239177.1"/>
    </source>
</evidence>
<organism evidence="4 5">
    <name type="scientific">Brassica carinata</name>
    <name type="common">Ethiopian mustard</name>
    <name type="synonym">Abyssinian cabbage</name>
    <dbReference type="NCBI Taxonomy" id="52824"/>
    <lineage>
        <taxon>Eukaryota</taxon>
        <taxon>Viridiplantae</taxon>
        <taxon>Streptophyta</taxon>
        <taxon>Embryophyta</taxon>
        <taxon>Tracheophyta</taxon>
        <taxon>Spermatophyta</taxon>
        <taxon>Magnoliopsida</taxon>
        <taxon>eudicotyledons</taxon>
        <taxon>Gunneridae</taxon>
        <taxon>Pentapetalae</taxon>
        <taxon>rosids</taxon>
        <taxon>malvids</taxon>
        <taxon>Brassicales</taxon>
        <taxon>Brassicaceae</taxon>
        <taxon>Brassiceae</taxon>
        <taxon>Brassica</taxon>
    </lineage>
</organism>
<dbReference type="Proteomes" id="UP000886595">
    <property type="component" value="Unassembled WGS sequence"/>
</dbReference>
<dbReference type="Gene3D" id="3.30.559.10">
    <property type="entry name" value="Chloramphenicol acetyltransferase-like domain"/>
    <property type="match status" value="2"/>
</dbReference>
<comment type="caution">
    <text evidence="4">The sequence shown here is derived from an EMBL/GenBank/DDBJ whole genome shotgun (WGS) entry which is preliminary data.</text>
</comment>
<evidence type="ECO:0000256" key="2">
    <source>
        <dbReference type="ARBA" id="ARBA00022679"/>
    </source>
</evidence>
<evidence type="ECO:0000256" key="1">
    <source>
        <dbReference type="ARBA" id="ARBA00009861"/>
    </source>
</evidence>
<keyword evidence="2" id="KW-0808">Transferase</keyword>
<dbReference type="Pfam" id="PF02458">
    <property type="entry name" value="Transferase"/>
    <property type="match status" value="1"/>
</dbReference>
<comment type="similarity">
    <text evidence="1">Belongs to the plant acyltransferase family.</text>
</comment>
<dbReference type="OrthoDB" id="1932220at2759"/>
<keyword evidence="3" id="KW-0012">Acyltransferase</keyword>
<reference evidence="4 5" key="1">
    <citation type="submission" date="2020-02" db="EMBL/GenBank/DDBJ databases">
        <authorList>
            <person name="Ma Q."/>
            <person name="Huang Y."/>
            <person name="Song X."/>
            <person name="Pei D."/>
        </authorList>
    </citation>
    <scope>NUCLEOTIDE SEQUENCE [LARGE SCALE GENOMIC DNA]</scope>
    <source>
        <strain evidence="4">Sxm20200214</strain>
        <tissue evidence="4">Leaf</tissue>
    </source>
</reference>
<dbReference type="EMBL" id="JAAMPC010001604">
    <property type="protein sequence ID" value="KAG2239177.1"/>
    <property type="molecule type" value="Genomic_DNA"/>
</dbReference>
<accession>A0A8X7TEY1</accession>
<gene>
    <name evidence="4" type="ORF">Bca52824_090037</name>
</gene>
<protein>
    <recommendedName>
        <fullName evidence="6">BAHD acyltransferase</fullName>
    </recommendedName>
</protein>
<dbReference type="PANTHER" id="PTHR31623:SF47">
    <property type="entry name" value="BAHD ACYLTRANSFERASE"/>
    <property type="match status" value="1"/>
</dbReference>
<sequence length="438" mass="48028">MEVKLKVTGREVIKPSSPAPHDGRLQLSLLDLSVPAIYVAITFFYSSTPGVESPEIISRRLKTSLSETLSRLSICCNDEGVIFTEARTDLLLSDFLRNLSTDSLAAFLPEIEQGESAGTWPLLRAKVSFFGSGSGVAVTVGISHQICDAASLLTFVQGWAEATAIGSATTCAPHFAGATIYPPPHASFESPSIDDLYELQGKCVTSRLVFKSSKIDELKRKAASESVPVPTRVEAIMSLIWRCAANASRSNLVSPKSTVMIQAMDLRLRIPSNVLPQDSIGNLQTCFFLKKGAESELEIEELVADFRKTKEEVSEMIKENVQGYDNDTTITTTALGQNLLSVMGSFMSECYKPDIDLYTMSSWCKKPFYEVDFGWGNPVWMGPASHTVYDNMVFVVLMDSKDGEDVEAWVGLPEQDMPIFLCDQDLLAYAVLNPPVLI</sequence>
<proteinExistence type="inferred from homology"/>
<keyword evidence="5" id="KW-1185">Reference proteome</keyword>
<dbReference type="AlphaFoldDB" id="A0A8X7TEY1"/>
<evidence type="ECO:0000256" key="3">
    <source>
        <dbReference type="ARBA" id="ARBA00023315"/>
    </source>
</evidence>